<keyword evidence="4" id="KW-0067">ATP-binding</keyword>
<name>A0ABW4TLD1_9ACTN</name>
<sequence length="312" mass="34445">MRSALPVGSGPHSVHEARRWVVDQVTGIGRPDLADTTELGVSELVTNAMLHAAAPIEVRVRGTRLHPRVEVRDGSPEPPELPTPGRSTADPADLTEDDLLVTVGRGLDIVARCADAWGAEIEDAGKVVWFAPATRMAEIGVTGAVTGMLDRVTRPPLAGTREFRLRCVPVDALRTFQRHYQELQREVRLLALAHEADYPLAKTLSDLFGSMQRELRAGLHLGGSDRLRARSDGTVDLTVRTTPDTADAMGRFVELLDFADEFCRRERMLSLARTPEQRAFQTWFLTEFTHQRAGREPSPWQEPPASGLRAHA</sequence>
<keyword evidence="1" id="KW-0418">Kinase</keyword>
<keyword evidence="4" id="KW-0547">Nucleotide-binding</keyword>
<dbReference type="PANTHER" id="PTHR35526">
    <property type="entry name" value="ANTI-SIGMA-F FACTOR RSBW-RELATED"/>
    <property type="match status" value="1"/>
</dbReference>
<dbReference type="CDD" id="cd16936">
    <property type="entry name" value="HATPase_RsbW-like"/>
    <property type="match status" value="1"/>
</dbReference>
<gene>
    <name evidence="4" type="ORF">ACFSDE_06870</name>
</gene>
<evidence type="ECO:0000256" key="1">
    <source>
        <dbReference type="ARBA" id="ARBA00022527"/>
    </source>
</evidence>
<proteinExistence type="predicted"/>
<dbReference type="Pfam" id="PF13581">
    <property type="entry name" value="HATPase_c_2"/>
    <property type="match status" value="1"/>
</dbReference>
<dbReference type="InterPro" id="IPR003594">
    <property type="entry name" value="HATPase_dom"/>
</dbReference>
<evidence type="ECO:0000259" key="3">
    <source>
        <dbReference type="Pfam" id="PF13581"/>
    </source>
</evidence>
<feature type="domain" description="Histidine kinase/HSP90-like ATPase" evidence="3">
    <location>
        <begin position="11"/>
        <end position="130"/>
    </location>
</feature>
<evidence type="ECO:0000256" key="2">
    <source>
        <dbReference type="SAM" id="MobiDB-lite"/>
    </source>
</evidence>
<dbReference type="RefSeq" id="WP_343916724.1">
    <property type="nucleotide sequence ID" value="NZ_BAAAJT010000002.1"/>
</dbReference>
<accession>A0ABW4TLD1</accession>
<dbReference type="Gene3D" id="3.30.565.10">
    <property type="entry name" value="Histidine kinase-like ATPase, C-terminal domain"/>
    <property type="match status" value="1"/>
</dbReference>
<keyword evidence="5" id="KW-1185">Reference proteome</keyword>
<dbReference type="InterPro" id="IPR036890">
    <property type="entry name" value="HATPase_C_sf"/>
</dbReference>
<feature type="region of interest" description="Disordered" evidence="2">
    <location>
        <begin position="292"/>
        <end position="312"/>
    </location>
</feature>
<dbReference type="EMBL" id="JBHUGD010000003">
    <property type="protein sequence ID" value="MFD1946509.1"/>
    <property type="molecule type" value="Genomic_DNA"/>
</dbReference>
<comment type="caution">
    <text evidence="4">The sequence shown here is derived from an EMBL/GenBank/DDBJ whole genome shotgun (WGS) entry which is preliminary data.</text>
</comment>
<dbReference type="InterPro" id="IPR050267">
    <property type="entry name" value="Anti-sigma-factor_SerPK"/>
</dbReference>
<evidence type="ECO:0000313" key="4">
    <source>
        <dbReference type="EMBL" id="MFD1946509.1"/>
    </source>
</evidence>
<keyword evidence="1" id="KW-0723">Serine/threonine-protein kinase</keyword>
<dbReference type="PANTHER" id="PTHR35526:SF3">
    <property type="entry name" value="ANTI-SIGMA-F FACTOR RSBW"/>
    <property type="match status" value="1"/>
</dbReference>
<keyword evidence="1" id="KW-0808">Transferase</keyword>
<dbReference type="GO" id="GO:0005524">
    <property type="term" value="F:ATP binding"/>
    <property type="evidence" value="ECO:0007669"/>
    <property type="project" value="UniProtKB-KW"/>
</dbReference>
<reference evidence="5" key="1">
    <citation type="journal article" date="2019" name="Int. J. Syst. Evol. Microbiol.">
        <title>The Global Catalogue of Microorganisms (GCM) 10K type strain sequencing project: providing services to taxonomists for standard genome sequencing and annotation.</title>
        <authorList>
            <consortium name="The Broad Institute Genomics Platform"/>
            <consortium name="The Broad Institute Genome Sequencing Center for Infectious Disease"/>
            <person name="Wu L."/>
            <person name="Ma J."/>
        </authorList>
    </citation>
    <scope>NUCLEOTIDE SEQUENCE [LARGE SCALE GENOMIC DNA]</scope>
    <source>
        <strain evidence="5">CGMCC 1.12477</strain>
    </source>
</reference>
<protein>
    <submittedName>
        <fullName evidence="4">ATP-binding protein</fullName>
    </submittedName>
</protein>
<dbReference type="Proteomes" id="UP001597351">
    <property type="component" value="Unassembled WGS sequence"/>
</dbReference>
<evidence type="ECO:0000313" key="5">
    <source>
        <dbReference type="Proteomes" id="UP001597351"/>
    </source>
</evidence>
<feature type="region of interest" description="Disordered" evidence="2">
    <location>
        <begin position="67"/>
        <end position="93"/>
    </location>
</feature>
<organism evidence="4 5">
    <name type="scientific">Nocardioides aestuarii</name>
    <dbReference type="NCBI Taxonomy" id="252231"/>
    <lineage>
        <taxon>Bacteria</taxon>
        <taxon>Bacillati</taxon>
        <taxon>Actinomycetota</taxon>
        <taxon>Actinomycetes</taxon>
        <taxon>Propionibacteriales</taxon>
        <taxon>Nocardioidaceae</taxon>
        <taxon>Nocardioides</taxon>
    </lineage>
</organism>